<reference evidence="7" key="2">
    <citation type="submission" date="2018-11" db="EMBL/GenBank/DDBJ databases">
        <title>Proposal to divide the Flavobacteriaceae and reorganize its genera based on Amino Acid Identity values calculated from whole genome sequences.</title>
        <authorList>
            <person name="Nicholson A.C."/>
            <person name="Gulvik C.A."/>
            <person name="Whitney A.M."/>
            <person name="Humrighouse B.W."/>
            <person name="Bell M."/>
            <person name="Holmes B."/>
            <person name="Steigerwalt A.G."/>
            <person name="Villarma A."/>
            <person name="Sheth M."/>
            <person name="Batra D."/>
            <person name="Pryor J."/>
            <person name="Bernardet J.-F."/>
            <person name="Hugo C."/>
            <person name="Kampfer P."/>
            <person name="Newman J."/>
            <person name="McQuiston J.R."/>
        </authorList>
    </citation>
    <scope>NUCLEOTIDE SEQUENCE [LARGE SCALE GENOMIC DNA]</scope>
    <source>
        <strain evidence="7">G0188</strain>
    </source>
</reference>
<dbReference type="STRING" id="297244.SAMN05421639_1181"/>
<feature type="domain" description="DUF6443" evidence="3">
    <location>
        <begin position="31"/>
        <end position="153"/>
    </location>
</feature>
<dbReference type="SUPFAM" id="SSF55486">
    <property type="entry name" value="Metalloproteases ('zincins'), catalytic domain"/>
    <property type="match status" value="1"/>
</dbReference>
<evidence type="ECO:0000259" key="3">
    <source>
        <dbReference type="Pfam" id="PF20041"/>
    </source>
</evidence>
<evidence type="ECO:0000256" key="1">
    <source>
        <dbReference type="SAM" id="MobiDB-lite"/>
    </source>
</evidence>
<reference evidence="4" key="3">
    <citation type="submission" date="2018-11" db="EMBL/GenBank/DDBJ databases">
        <title>Proposal to divide the Flavobacteriaceae and reorganize its genera based on Amino Acid Identity values calculated from whole genome sequences.</title>
        <authorList>
            <person name="Nicholson A.C."/>
            <person name="Gulvik C.A."/>
            <person name="Whitney A.M."/>
            <person name="Humrighouse B.W."/>
            <person name="Bell M."/>
            <person name="Holmes B."/>
            <person name="Steigerwalt A."/>
            <person name="Villarma A."/>
            <person name="Sheth M."/>
            <person name="Batra D."/>
            <person name="Pryor J."/>
            <person name="Bernardet J.-F."/>
            <person name="Hugo C."/>
            <person name="Kampfer P."/>
            <person name="Newman J."/>
            <person name="Mcquiston J.R."/>
        </authorList>
    </citation>
    <scope>NUCLEOTIDE SEQUENCE [LARGE SCALE GENOMIC DNA]</scope>
    <source>
        <strain evidence="4">G0188</strain>
    </source>
</reference>
<evidence type="ECO:0000313" key="7">
    <source>
        <dbReference type="Proteomes" id="UP000273270"/>
    </source>
</evidence>
<protein>
    <submittedName>
        <fullName evidence="4 5">RHS repeat-associated core domain</fullName>
    </submittedName>
</protein>
<dbReference type="Proteomes" id="UP000273270">
    <property type="component" value="Chromosome"/>
</dbReference>
<dbReference type="InterPro" id="IPR022385">
    <property type="entry name" value="Rhs_assc_core"/>
</dbReference>
<dbReference type="EMBL" id="CP033920">
    <property type="protein sequence ID" value="AZA48686.1"/>
    <property type="molecule type" value="Genomic_DNA"/>
</dbReference>
<dbReference type="EMBL" id="UFVQ01000003">
    <property type="protein sequence ID" value="STC92922.1"/>
    <property type="molecule type" value="Genomic_DNA"/>
</dbReference>
<name>A0A376DR74_CHRCU</name>
<dbReference type="Gene3D" id="2.180.10.10">
    <property type="entry name" value="RHS repeat-associated core"/>
    <property type="match status" value="1"/>
</dbReference>
<feature type="region of interest" description="Disordered" evidence="1">
    <location>
        <begin position="1117"/>
        <end position="1160"/>
    </location>
</feature>
<dbReference type="NCBIfam" id="TIGR03696">
    <property type="entry name" value="Rhs_assc_core"/>
    <property type="match status" value="1"/>
</dbReference>
<evidence type="ECO:0000313" key="6">
    <source>
        <dbReference type="Proteomes" id="UP000255224"/>
    </source>
</evidence>
<dbReference type="AlphaFoldDB" id="A0A376DR74"/>
<evidence type="ECO:0000256" key="2">
    <source>
        <dbReference type="SAM" id="SignalP"/>
    </source>
</evidence>
<dbReference type="PANTHER" id="PTHR32305">
    <property type="match status" value="1"/>
</dbReference>
<gene>
    <name evidence="4" type="ORF">EG346_11055</name>
    <name evidence="5" type="ORF">NCTC13533_00607</name>
</gene>
<evidence type="ECO:0000313" key="5">
    <source>
        <dbReference type="EMBL" id="STC92922.1"/>
    </source>
</evidence>
<dbReference type="PANTHER" id="PTHR32305:SF15">
    <property type="entry name" value="PROTEIN RHSA-RELATED"/>
    <property type="match status" value="1"/>
</dbReference>
<accession>A0A376DR74</accession>
<dbReference type="OrthoDB" id="2972467at2"/>
<feature type="chain" id="PRO_5044585986" evidence="2">
    <location>
        <begin position="20"/>
        <end position="1160"/>
    </location>
</feature>
<dbReference type="RefSeq" id="WP_123878630.1">
    <property type="nucleotide sequence ID" value="NZ_CP033920.1"/>
</dbReference>
<dbReference type="Proteomes" id="UP000255224">
    <property type="component" value="Unassembled WGS sequence"/>
</dbReference>
<accession>A0A3G6M4W2</accession>
<dbReference type="InterPro" id="IPR050708">
    <property type="entry name" value="T6SS_VgrG/RHS"/>
</dbReference>
<keyword evidence="2" id="KW-0732">Signal</keyword>
<proteinExistence type="predicted"/>
<evidence type="ECO:0000313" key="4">
    <source>
        <dbReference type="EMBL" id="AZA48686.1"/>
    </source>
</evidence>
<dbReference type="InterPro" id="IPR045619">
    <property type="entry name" value="DUF6443"/>
</dbReference>
<reference evidence="5 6" key="1">
    <citation type="submission" date="2018-06" db="EMBL/GenBank/DDBJ databases">
        <authorList>
            <consortium name="Pathogen Informatics"/>
            <person name="Doyle S."/>
        </authorList>
    </citation>
    <scope>NUCLEOTIDE SEQUENCE [LARGE SCALE GENOMIC DNA]</scope>
    <source>
        <strain evidence="5 6">NCTC13533</strain>
    </source>
</reference>
<dbReference type="KEGG" id="ccau:EG346_11055"/>
<dbReference type="Pfam" id="PF20041">
    <property type="entry name" value="DUF6443"/>
    <property type="match status" value="1"/>
</dbReference>
<feature type="compositionally biased region" description="Basic and acidic residues" evidence="1">
    <location>
        <begin position="1150"/>
        <end position="1160"/>
    </location>
</feature>
<feature type="signal peptide" evidence="2">
    <location>
        <begin position="1"/>
        <end position="19"/>
    </location>
</feature>
<keyword evidence="7" id="KW-1185">Reference proteome</keyword>
<sequence>MKKIIIPIGLLLISQSAKAQLTQGENYVQTKTYLDYNGATPTKTSETVQYFDGLGRPKQVVNVKASPLGRDVVTHIEYDAFGRQVKDYLPVPQSGTLNGAIVPTPLANATQPNIYGSEQIYAEKVLENSPLDRIQQQIQVGNDWAGKPVKFDYATNIGEDYVRKYKTTTIWIDGRTETQVELPQYFEPSQLYKNTVTDEDGNKTIEFKNGKGQLLLVRKVVSSTENADTYYVYNEYDQLAYVIPPLASAPTVEPTTVENLYYQYRYDGRNRLVEKKLPGKGWEYMVYDKADRLIMSQDANMKPSGKWLFTKYDQFSRVLYTGIAAIGSQYIRRQVQESVDYYANTGTPLHEERNTSGFTNSAMPVYYSNAVYPFGFLYEKILSINYYDTVPGYNFNPSFPSAIQGESILTATPADGKTTKGLPVMSLVKNIEDDNWTKNYTYYDGKGRAIGSHSINHLGGYTKTESKLDFAGVAQTVITKHKRLTTDTERVITENFIYDQQNRLLVHKHQVDSNPEEILAQNKYNELSQLENKKVGGISIGSPLQSMDYQYNIRGWMTRINDPDNLNGKLFGYSMRYQDPAIPGKSVPRYGGNIAEVHWRTADDVYKAYHYVYDKLNRLTDAIYREAYTTAPNNYFFNENLTYDLNGNITTLHRNGKAPAGTAQLVDNLTYHYTGNRLNQVVESSLNDAGYEGGNNMIDYDLNGNMINMKDKGIKGIVYNYLNLPNTYSITYIDPFGLGQATNAQLGYLYRADGTKLRKTHTIYGRKGFSGSTRITDYLDGFQYDYNEGAGLCLTCRSETAFEEQAYKNINDGLVIGGPPEWKLDFVPTSEGFYSFTENRYIYQYRDHLGNARVSFAKNSEGILEVTDTNNYYPFGLNHIQGMLMGSNLGSYYSYKYQGQELQENGFYSFKWRNYMPDVGRFFNIDPLAEKFPYNSTYAFAENRVIDGIELEGLEWVSSRNLENKTVNLHLTYKPVNNTIGVLSNAQMSALLQDREAQIVSSFGGKDSAGNQVNITFSQSDKSTMIWEYNNGYDKNNVDDFKGQSQEFFDNATYFTNGMTDTNNNTQINRTQINVFTTEGLGADEKTGQLDFNNKNISAVAKTGAHETGHTLGIKHNDKATLKSSPDNLMREGGPGKKITPEQRTNAIKLVEEQQPKSRQ</sequence>
<organism evidence="5 6">
    <name type="scientific">Chryseobacterium carnipullorum</name>
    <dbReference type="NCBI Taxonomy" id="1124835"/>
    <lineage>
        <taxon>Bacteria</taxon>
        <taxon>Pseudomonadati</taxon>
        <taxon>Bacteroidota</taxon>
        <taxon>Flavobacteriia</taxon>
        <taxon>Flavobacteriales</taxon>
        <taxon>Weeksellaceae</taxon>
        <taxon>Chryseobacterium group</taxon>
        <taxon>Chryseobacterium</taxon>
    </lineage>
</organism>